<feature type="domain" description="N-acetyltransferase" evidence="1">
    <location>
        <begin position="5"/>
        <end position="178"/>
    </location>
</feature>
<reference evidence="2 3" key="1">
    <citation type="journal article" date="2019" name="Int. J. Syst. Evol. Microbiol.">
        <title>The Global Catalogue of Microorganisms (GCM) 10K type strain sequencing project: providing services to taxonomists for standard genome sequencing and annotation.</title>
        <authorList>
            <consortium name="The Broad Institute Genomics Platform"/>
            <consortium name="The Broad Institute Genome Sequencing Center for Infectious Disease"/>
            <person name="Wu L."/>
            <person name="Ma J."/>
        </authorList>
    </citation>
    <scope>NUCLEOTIDE SEQUENCE [LARGE SCALE GENOMIC DNA]</scope>
    <source>
        <strain evidence="2 3">JCM 14306</strain>
    </source>
</reference>
<dbReference type="RefSeq" id="WP_344110870.1">
    <property type="nucleotide sequence ID" value="NZ_BAAANE010000004.1"/>
</dbReference>
<dbReference type="PROSITE" id="PS51186">
    <property type="entry name" value="GNAT"/>
    <property type="match status" value="1"/>
</dbReference>
<dbReference type="SUPFAM" id="SSF55729">
    <property type="entry name" value="Acyl-CoA N-acyltransferases (Nat)"/>
    <property type="match status" value="2"/>
</dbReference>
<comment type="caution">
    <text evidence="2">The sequence shown here is derived from an EMBL/GenBank/DDBJ whole genome shotgun (WGS) entry which is preliminary data.</text>
</comment>
<evidence type="ECO:0000313" key="2">
    <source>
        <dbReference type="EMBL" id="GAA1632656.1"/>
    </source>
</evidence>
<dbReference type="CDD" id="cd04301">
    <property type="entry name" value="NAT_SF"/>
    <property type="match status" value="1"/>
</dbReference>
<dbReference type="EMBL" id="BAAANE010000004">
    <property type="protein sequence ID" value="GAA1632656.1"/>
    <property type="molecule type" value="Genomic_DNA"/>
</dbReference>
<accession>A0ABN2F6A3</accession>
<organism evidence="2 3">
    <name type="scientific">Kribbella alba</name>
    <dbReference type="NCBI Taxonomy" id="190197"/>
    <lineage>
        <taxon>Bacteria</taxon>
        <taxon>Bacillati</taxon>
        <taxon>Actinomycetota</taxon>
        <taxon>Actinomycetes</taxon>
        <taxon>Propionibacteriales</taxon>
        <taxon>Kribbellaceae</taxon>
        <taxon>Kribbella</taxon>
    </lineage>
</organism>
<gene>
    <name evidence="2" type="ORF">GCM10009744_21310</name>
</gene>
<proteinExistence type="predicted"/>
<sequence>MSTSERVDPRSAAAFDAWYDVYRAAMDDGREYAVTWTREELRVAVLEESPYWTKELWAVRDDAGELAGAMVIELPMKDNTTVISPRIGVRADVRRRGYGSVLARTAADRAAQYGRTVVQSQLDVPLAAEHLAERPGEAAATAGQAFLEANGLEPANFEVHRILELPLAEAFLETLAAEAAEHHQGYQLVSWQDRCPDEFVDAYAALQSIFALEAPQGELEKEAESWDAARLRAVEEQSLAQGRHGWITVTVAADGTLAGNTELYVGEHAPGKAFQWSTLVSPPHRGHRLGLALKVRNHRELQRSHSEPLVVHTWNGEQNTAMNAVNAKLGFRPVEQSQEWQRRIAPAALISDRL</sequence>
<evidence type="ECO:0000259" key="1">
    <source>
        <dbReference type="PROSITE" id="PS51186"/>
    </source>
</evidence>
<dbReference type="Pfam" id="PF00583">
    <property type="entry name" value="Acetyltransf_1"/>
    <property type="match status" value="1"/>
</dbReference>
<evidence type="ECO:0000313" key="3">
    <source>
        <dbReference type="Proteomes" id="UP001501319"/>
    </source>
</evidence>
<dbReference type="InterPro" id="IPR000182">
    <property type="entry name" value="GNAT_dom"/>
</dbReference>
<dbReference type="Proteomes" id="UP001501319">
    <property type="component" value="Unassembled WGS sequence"/>
</dbReference>
<keyword evidence="3" id="KW-1185">Reference proteome</keyword>
<dbReference type="InterPro" id="IPR016181">
    <property type="entry name" value="Acyl_CoA_acyltransferase"/>
</dbReference>
<dbReference type="Gene3D" id="3.40.630.30">
    <property type="match status" value="1"/>
</dbReference>
<protein>
    <submittedName>
        <fullName evidence="2">GNAT family N-acetyltransferase</fullName>
    </submittedName>
</protein>
<name>A0ABN2F6A3_9ACTN</name>